<dbReference type="GO" id="GO:0006203">
    <property type="term" value="P:dGTP catabolic process"/>
    <property type="evidence" value="ECO:0007669"/>
    <property type="project" value="TreeGrafter"/>
</dbReference>
<dbReference type="InterPro" id="IPR050135">
    <property type="entry name" value="dGTPase-like"/>
</dbReference>
<dbReference type="Gene3D" id="1.10.3210.10">
    <property type="entry name" value="Hypothetical protein af1432"/>
    <property type="match status" value="1"/>
</dbReference>
<evidence type="ECO:0000256" key="4">
    <source>
        <dbReference type="ARBA" id="ARBA00022691"/>
    </source>
</evidence>
<dbReference type="InterPro" id="IPR027492">
    <property type="entry name" value="RNA_MTrfase_RlmN"/>
</dbReference>
<dbReference type="InterPro" id="IPR013785">
    <property type="entry name" value="Aldolase_TIM"/>
</dbReference>
<keyword evidence="3" id="KW-0808">Transferase</keyword>
<keyword evidence="7" id="KW-0411">Iron-sulfur</keyword>
<gene>
    <name evidence="11" type="ORF">LTRI10_LOCUS4796</name>
</gene>
<evidence type="ECO:0000256" key="3">
    <source>
        <dbReference type="ARBA" id="ARBA00022603"/>
    </source>
</evidence>
<dbReference type="GO" id="GO:0008173">
    <property type="term" value="F:RNA methyltransferase activity"/>
    <property type="evidence" value="ECO:0007669"/>
    <property type="project" value="InterPro"/>
</dbReference>
<dbReference type="PROSITE" id="PS51918">
    <property type="entry name" value="RADICAL_SAM"/>
    <property type="match status" value="1"/>
</dbReference>
<feature type="compositionally biased region" description="Polar residues" evidence="8">
    <location>
        <begin position="1"/>
        <end position="11"/>
    </location>
</feature>
<evidence type="ECO:0000256" key="2">
    <source>
        <dbReference type="ARBA" id="ARBA00022552"/>
    </source>
</evidence>
<keyword evidence="5" id="KW-0479">Metal-binding</keyword>
<dbReference type="InterPro" id="IPR004383">
    <property type="entry name" value="rRNA_lsu_MTrfase_RlmN/Cfr"/>
</dbReference>
<dbReference type="CDD" id="cd00077">
    <property type="entry name" value="HDc"/>
    <property type="match status" value="1"/>
</dbReference>
<dbReference type="SMART" id="SM00471">
    <property type="entry name" value="HDc"/>
    <property type="match status" value="1"/>
</dbReference>
<dbReference type="GO" id="GO:0030488">
    <property type="term" value="P:tRNA methylation"/>
    <property type="evidence" value="ECO:0007669"/>
    <property type="project" value="InterPro"/>
</dbReference>
<dbReference type="InterPro" id="IPR006674">
    <property type="entry name" value="HD_domain"/>
</dbReference>
<dbReference type="SFLD" id="SFLDS00029">
    <property type="entry name" value="Radical_SAM"/>
    <property type="match status" value="1"/>
</dbReference>
<dbReference type="InterPro" id="IPR003607">
    <property type="entry name" value="HD/PDEase_dom"/>
</dbReference>
<name>A0AAV2CL26_9ROSI</name>
<evidence type="ECO:0000259" key="10">
    <source>
        <dbReference type="PROSITE" id="PS51918"/>
    </source>
</evidence>
<evidence type="ECO:0000256" key="5">
    <source>
        <dbReference type="ARBA" id="ARBA00022723"/>
    </source>
</evidence>
<dbReference type="SFLD" id="SFLDF00275">
    <property type="entry name" value="adenosine_C2_methyltransferase"/>
    <property type="match status" value="1"/>
</dbReference>
<feature type="domain" description="Radical SAM core" evidence="10">
    <location>
        <begin position="192"/>
        <end position="425"/>
    </location>
</feature>
<dbReference type="InterPro" id="IPR058240">
    <property type="entry name" value="rSAM_sf"/>
</dbReference>
<feature type="domain" description="HD" evidence="9">
    <location>
        <begin position="547"/>
        <end position="685"/>
    </location>
</feature>
<dbReference type="FunFam" id="3.30.70.2760:FF:000001">
    <property type="entry name" value="Metal-dependent phosphohydrolase HD domain-containing protein"/>
    <property type="match status" value="1"/>
</dbReference>
<dbReference type="GO" id="GO:0046872">
    <property type="term" value="F:metal ion binding"/>
    <property type="evidence" value="ECO:0007669"/>
    <property type="project" value="UniProtKB-KW"/>
</dbReference>
<dbReference type="NCBIfam" id="TIGR00048">
    <property type="entry name" value="rRNA_mod_RlmN"/>
    <property type="match status" value="1"/>
</dbReference>
<dbReference type="SFLD" id="SFLDG01062">
    <property type="entry name" value="methyltransferase_(Class_A)"/>
    <property type="match status" value="1"/>
</dbReference>
<dbReference type="Gene3D" id="3.30.70.2760">
    <property type="match status" value="1"/>
</dbReference>
<keyword evidence="3" id="KW-0489">Methyltransferase</keyword>
<evidence type="ECO:0008006" key="13">
    <source>
        <dbReference type="Google" id="ProtNLM"/>
    </source>
</evidence>
<dbReference type="Gene3D" id="3.20.20.70">
    <property type="entry name" value="Aldolase class I"/>
    <property type="match status" value="1"/>
</dbReference>
<dbReference type="GO" id="GO:0051536">
    <property type="term" value="F:iron-sulfur cluster binding"/>
    <property type="evidence" value="ECO:0007669"/>
    <property type="project" value="UniProtKB-KW"/>
</dbReference>
<dbReference type="SUPFAM" id="SSF109604">
    <property type="entry name" value="HD-domain/PDEase-like"/>
    <property type="match status" value="1"/>
</dbReference>
<organism evidence="11 12">
    <name type="scientific">Linum trigynum</name>
    <dbReference type="NCBI Taxonomy" id="586398"/>
    <lineage>
        <taxon>Eukaryota</taxon>
        <taxon>Viridiplantae</taxon>
        <taxon>Streptophyta</taxon>
        <taxon>Embryophyta</taxon>
        <taxon>Tracheophyta</taxon>
        <taxon>Spermatophyta</taxon>
        <taxon>Magnoliopsida</taxon>
        <taxon>eudicotyledons</taxon>
        <taxon>Gunneridae</taxon>
        <taxon>Pentapetalae</taxon>
        <taxon>rosids</taxon>
        <taxon>fabids</taxon>
        <taxon>Malpighiales</taxon>
        <taxon>Linaceae</taxon>
        <taxon>Linum</taxon>
    </lineage>
</organism>
<dbReference type="SUPFAM" id="SSF102114">
    <property type="entry name" value="Radical SAM enzymes"/>
    <property type="match status" value="1"/>
</dbReference>
<dbReference type="GO" id="GO:0008832">
    <property type="term" value="F:dGTPase activity"/>
    <property type="evidence" value="ECO:0007669"/>
    <property type="project" value="TreeGrafter"/>
</dbReference>
<feature type="region of interest" description="Disordered" evidence="8">
    <location>
        <begin position="63"/>
        <end position="89"/>
    </location>
</feature>
<dbReference type="FunFam" id="1.10.3210.10:FF:000017">
    <property type="entry name" value="Deoxynucleoside triphosphate triphosphohydrolase SAMHD1"/>
    <property type="match status" value="1"/>
</dbReference>
<dbReference type="PROSITE" id="PS51831">
    <property type="entry name" value="HD"/>
    <property type="match status" value="1"/>
</dbReference>
<keyword evidence="12" id="KW-1185">Reference proteome</keyword>
<evidence type="ECO:0000256" key="1">
    <source>
        <dbReference type="ARBA" id="ARBA00022490"/>
    </source>
</evidence>
<keyword evidence="2" id="KW-0698">rRNA processing</keyword>
<keyword evidence="1" id="KW-0963">Cytoplasm</keyword>
<dbReference type="CDD" id="cd01335">
    <property type="entry name" value="Radical_SAM"/>
    <property type="match status" value="1"/>
</dbReference>
<evidence type="ECO:0000259" key="9">
    <source>
        <dbReference type="PROSITE" id="PS51831"/>
    </source>
</evidence>
<dbReference type="PANTHER" id="PTHR11373">
    <property type="entry name" value="DEOXYNUCLEOSIDE TRIPHOSPHATE TRIPHOSPHOHYDROLASE"/>
    <property type="match status" value="1"/>
</dbReference>
<evidence type="ECO:0000256" key="8">
    <source>
        <dbReference type="SAM" id="MobiDB-lite"/>
    </source>
</evidence>
<evidence type="ECO:0000313" key="12">
    <source>
        <dbReference type="Proteomes" id="UP001497516"/>
    </source>
</evidence>
<dbReference type="GO" id="GO:0070475">
    <property type="term" value="P:rRNA base methylation"/>
    <property type="evidence" value="ECO:0007669"/>
    <property type="project" value="InterPro"/>
</dbReference>
<evidence type="ECO:0000256" key="6">
    <source>
        <dbReference type="ARBA" id="ARBA00023004"/>
    </source>
</evidence>
<dbReference type="EMBL" id="OZ034813">
    <property type="protein sequence ID" value="CAL1357142.1"/>
    <property type="molecule type" value="Genomic_DNA"/>
</dbReference>
<dbReference type="FunFam" id="3.20.20.70:FF:000161">
    <property type="entry name" value="Dual-specificity RNA methyltransferase RlmN"/>
    <property type="match status" value="1"/>
</dbReference>
<dbReference type="InterPro" id="IPR007197">
    <property type="entry name" value="rSAM"/>
</dbReference>
<feature type="compositionally biased region" description="Low complexity" evidence="8">
    <location>
        <begin position="63"/>
        <end position="77"/>
    </location>
</feature>
<dbReference type="AlphaFoldDB" id="A0AAV2CL26"/>
<reference evidence="11 12" key="1">
    <citation type="submission" date="2024-04" db="EMBL/GenBank/DDBJ databases">
        <authorList>
            <person name="Fracassetti M."/>
        </authorList>
    </citation>
    <scope>NUCLEOTIDE SEQUENCE [LARGE SCALE GENOMIC DNA]</scope>
</reference>
<protein>
    <recommendedName>
        <fullName evidence="13">Radical SAM core domain-containing protein</fullName>
    </recommendedName>
</protein>
<dbReference type="Proteomes" id="UP001497516">
    <property type="component" value="Chromosome 1"/>
</dbReference>
<evidence type="ECO:0000256" key="7">
    <source>
        <dbReference type="ARBA" id="ARBA00023014"/>
    </source>
</evidence>
<keyword evidence="6" id="KW-0408">Iron</keyword>
<dbReference type="Pfam" id="PF01966">
    <property type="entry name" value="HD"/>
    <property type="match status" value="1"/>
</dbReference>
<keyword evidence="4" id="KW-0949">S-adenosyl-L-methionine</keyword>
<evidence type="ECO:0000313" key="11">
    <source>
        <dbReference type="EMBL" id="CAL1357142.1"/>
    </source>
</evidence>
<accession>A0AAV2CL26</accession>
<sequence>MRFAGPNSNLVFKQPPSPSSSSATATLALHNPQITLPPGQPHNLTLNFTPSLRFFSNTAFSSPHSSVSGSPKSSAGDAGPGDAGANFPGDGSKVLLKEMRYSELEKWVQSHGFRPGQAMMLWKRLYGLNNIWAHCVDELEGLNKDFKKLLSEQAQLKALTLQDIVTASDGTRKVLFRLNDGLVIETVVIPCDRGRTTVCVSSQVGCAMNCQFCYTGRMGLTRHLTTAEIVEQAVFARRLLTSEVGSITNVVFMGMGEPLQNIENVIKAADIMVDEQGLQFSPRKVTVSTSGLVPQLKRFLHESNCSLAVSLNATTDEVRNWIMPINRKYNISLLLNTLRQELQCKHKYKVLFEYVMLAGVNDSVEDAGRLIDLVKGIPCTINLIQFNPHCGSQFRPTSIDKMIEFRNLLAQGKCSVFLRQSRGDDQMAACGQLGKPGTFQAPVLRVPEKFQMAVANVLQCERRSRIPQPRSSTTMGASSNGGYCASNYASYCQNRRFSKEVLDNVHGTIYLDPLALKFVDTEQFQRLRDLKQLGLTNTVYPGAVHSRFEHSLGVYHLAGEVAYRLRAQQDPDFPVEDFDIKTVKLAGLLHDIGHGPFSHTFERQFLPRFLSGAPWSHEDMSISMIDYIVDKHHIDIEPECLKKAKDMIVASTEHGSRNSPTEKQFLYDIVANGRNGVDVDKFDYLVRDSRACGVGCGFMFPRLMGSMRVLGDEICYRAKDYLTVYKLFSTRAEMHRTVYTHAKVKGIELMAVDALSKANEALGIADAVQNPGEFWKLDDTILKRIEVDERPELKEARELVLRIRRRDIYQFCNEFAVPKEKLDHFNDVTPQDIICSQKSSDVTLKEEDIAVSTVQIDLTRGSSNPLESVKFFQDHDSMDKFTIPVEHISHLIPAVCQDKIVRVYAKKPELVEAVSQAFENFQMTTYGVKGILATPEKKKNRKRLFPY</sequence>
<proteinExistence type="predicted"/>
<dbReference type="Pfam" id="PF04055">
    <property type="entry name" value="Radical_SAM"/>
    <property type="match status" value="1"/>
</dbReference>
<dbReference type="GO" id="GO:0005634">
    <property type="term" value="C:nucleus"/>
    <property type="evidence" value="ECO:0007669"/>
    <property type="project" value="TreeGrafter"/>
</dbReference>
<dbReference type="PANTHER" id="PTHR11373:SF34">
    <property type="entry name" value="METAL-DEPENDENT PHOSPHOHYDROLASE"/>
    <property type="match status" value="1"/>
</dbReference>
<feature type="region of interest" description="Disordered" evidence="8">
    <location>
        <begin position="1"/>
        <end position="24"/>
    </location>
</feature>